<dbReference type="Gene3D" id="3.30.200.20">
    <property type="entry name" value="Phosphorylase Kinase, domain 1"/>
    <property type="match status" value="1"/>
</dbReference>
<dbReference type="InterPro" id="IPR050823">
    <property type="entry name" value="Plant_Ser_Thr_Prot_Kinase"/>
</dbReference>
<sequence>MGLCFSANNTGLNSKNDSPTVGNVLSSANNKVSAGLVPQAQIAQTEGEILQSSNLKRYTFAELRIATGNFRPDNVLGEGGFGTVFKGWIDETSLAAVKPGNGIVIAVKRLNREGFQGGSYFQPLPWSLRMKVALDAAKGLAFLHNAETQVIYRDFKTSNILLDTDYNAKLSDFGLSRDGPEDDETHVSTRVMGTYGYADPEYVESDSRLERKFSSSEAYKVAALALQCLSEESKSRPSMDEVVRTLQELMHSRQTRQN</sequence>
<protein>
    <recommendedName>
        <fullName evidence="7">Protein kinase domain-containing protein</fullName>
    </recommendedName>
</protein>
<dbReference type="Proteomes" id="UP000242715">
    <property type="component" value="Unassembled WGS sequence"/>
</dbReference>
<evidence type="ECO:0000256" key="1">
    <source>
        <dbReference type="ARBA" id="ARBA00022679"/>
    </source>
</evidence>
<dbReference type="Pfam" id="PF00069">
    <property type="entry name" value="Pkinase"/>
    <property type="match status" value="1"/>
</dbReference>
<dbReference type="GO" id="GO:0005524">
    <property type="term" value="F:ATP binding"/>
    <property type="evidence" value="ECO:0007669"/>
    <property type="project" value="UniProtKB-UniRule"/>
</dbReference>
<dbReference type="PROSITE" id="PS00107">
    <property type="entry name" value="PROTEIN_KINASE_ATP"/>
    <property type="match status" value="1"/>
</dbReference>
<dbReference type="InterPro" id="IPR017441">
    <property type="entry name" value="Protein_kinase_ATP_BS"/>
</dbReference>
<keyword evidence="6" id="KW-0723">Serine/threonine-protein kinase</keyword>
<dbReference type="AlphaFoldDB" id="A0A2Z6LIZ5"/>
<accession>A0A2Z6LIZ5</accession>
<evidence type="ECO:0000313" key="9">
    <source>
        <dbReference type="Proteomes" id="UP000242715"/>
    </source>
</evidence>
<dbReference type="PANTHER" id="PTHR45621">
    <property type="entry name" value="OS01G0588500 PROTEIN-RELATED"/>
    <property type="match status" value="1"/>
</dbReference>
<dbReference type="GO" id="GO:0004674">
    <property type="term" value="F:protein serine/threonine kinase activity"/>
    <property type="evidence" value="ECO:0007669"/>
    <property type="project" value="UniProtKB-KW"/>
</dbReference>
<keyword evidence="4 5" id="KW-0067">ATP-binding</keyword>
<evidence type="ECO:0000256" key="5">
    <source>
        <dbReference type="PROSITE-ProRule" id="PRU10141"/>
    </source>
</evidence>
<dbReference type="PROSITE" id="PS50011">
    <property type="entry name" value="PROTEIN_KINASE_DOM"/>
    <property type="match status" value="1"/>
</dbReference>
<feature type="binding site" evidence="5">
    <location>
        <position position="108"/>
    </location>
    <ligand>
        <name>ATP</name>
        <dbReference type="ChEBI" id="CHEBI:30616"/>
    </ligand>
</feature>
<organism evidence="8 9">
    <name type="scientific">Trifolium subterraneum</name>
    <name type="common">Subterranean clover</name>
    <dbReference type="NCBI Taxonomy" id="3900"/>
    <lineage>
        <taxon>Eukaryota</taxon>
        <taxon>Viridiplantae</taxon>
        <taxon>Streptophyta</taxon>
        <taxon>Embryophyta</taxon>
        <taxon>Tracheophyta</taxon>
        <taxon>Spermatophyta</taxon>
        <taxon>Magnoliopsida</taxon>
        <taxon>eudicotyledons</taxon>
        <taxon>Gunneridae</taxon>
        <taxon>Pentapetalae</taxon>
        <taxon>rosids</taxon>
        <taxon>fabids</taxon>
        <taxon>Fabales</taxon>
        <taxon>Fabaceae</taxon>
        <taxon>Papilionoideae</taxon>
        <taxon>50 kb inversion clade</taxon>
        <taxon>NPAAA clade</taxon>
        <taxon>Hologalegina</taxon>
        <taxon>IRL clade</taxon>
        <taxon>Trifolieae</taxon>
        <taxon>Trifolium</taxon>
    </lineage>
</organism>
<evidence type="ECO:0000256" key="4">
    <source>
        <dbReference type="ARBA" id="ARBA00022840"/>
    </source>
</evidence>
<name>A0A2Z6LIZ5_TRISU</name>
<feature type="domain" description="Protein kinase" evidence="7">
    <location>
        <begin position="1"/>
        <end position="258"/>
    </location>
</feature>
<evidence type="ECO:0000259" key="7">
    <source>
        <dbReference type="PROSITE" id="PS50011"/>
    </source>
</evidence>
<dbReference type="OrthoDB" id="1434453at2759"/>
<dbReference type="PROSITE" id="PS00108">
    <property type="entry name" value="PROTEIN_KINASE_ST"/>
    <property type="match status" value="1"/>
</dbReference>
<dbReference type="SUPFAM" id="SSF56112">
    <property type="entry name" value="Protein kinase-like (PK-like)"/>
    <property type="match status" value="1"/>
</dbReference>
<proteinExistence type="inferred from homology"/>
<dbReference type="InterPro" id="IPR008271">
    <property type="entry name" value="Ser/Thr_kinase_AS"/>
</dbReference>
<keyword evidence="2 5" id="KW-0547">Nucleotide-binding</keyword>
<dbReference type="InterPro" id="IPR011009">
    <property type="entry name" value="Kinase-like_dom_sf"/>
</dbReference>
<dbReference type="Gene3D" id="1.10.510.10">
    <property type="entry name" value="Transferase(Phosphotransferase) domain 1"/>
    <property type="match status" value="2"/>
</dbReference>
<evidence type="ECO:0000256" key="6">
    <source>
        <dbReference type="RuleBase" id="RU000304"/>
    </source>
</evidence>
<reference evidence="9" key="1">
    <citation type="journal article" date="2017" name="Front. Plant Sci.">
        <title>Climate Clever Clovers: New Paradigm to Reduce the Environmental Footprint of Ruminants by Breeding Low Methanogenic Forages Utilizing Haplotype Variation.</title>
        <authorList>
            <person name="Kaur P."/>
            <person name="Appels R."/>
            <person name="Bayer P.E."/>
            <person name="Keeble-Gagnere G."/>
            <person name="Wang J."/>
            <person name="Hirakawa H."/>
            <person name="Shirasawa K."/>
            <person name="Vercoe P."/>
            <person name="Stefanova K."/>
            <person name="Durmic Z."/>
            <person name="Nichols P."/>
            <person name="Revell C."/>
            <person name="Isobe S.N."/>
            <person name="Edwards D."/>
            <person name="Erskine W."/>
        </authorList>
    </citation>
    <scope>NUCLEOTIDE SEQUENCE [LARGE SCALE GENOMIC DNA]</scope>
    <source>
        <strain evidence="9">cv. Daliak</strain>
    </source>
</reference>
<dbReference type="InterPro" id="IPR000719">
    <property type="entry name" value="Prot_kinase_dom"/>
</dbReference>
<comment type="similarity">
    <text evidence="6">Belongs to the protein kinase superfamily.</text>
</comment>
<dbReference type="EMBL" id="DF973169">
    <property type="protein sequence ID" value="GAU17330.1"/>
    <property type="molecule type" value="Genomic_DNA"/>
</dbReference>
<gene>
    <name evidence="8" type="ORF">TSUD_110470</name>
</gene>
<evidence type="ECO:0000256" key="3">
    <source>
        <dbReference type="ARBA" id="ARBA00022777"/>
    </source>
</evidence>
<keyword evidence="9" id="KW-1185">Reference proteome</keyword>
<keyword evidence="1" id="KW-0808">Transferase</keyword>
<keyword evidence="3" id="KW-0418">Kinase</keyword>
<evidence type="ECO:0000256" key="2">
    <source>
        <dbReference type="ARBA" id="ARBA00022741"/>
    </source>
</evidence>
<evidence type="ECO:0000313" key="8">
    <source>
        <dbReference type="EMBL" id="GAU17330.1"/>
    </source>
</evidence>